<dbReference type="InterPro" id="IPR014914">
    <property type="entry name" value="RES_dom"/>
</dbReference>
<feature type="domain" description="RES" evidence="1">
    <location>
        <begin position="28"/>
        <end position="177"/>
    </location>
</feature>
<proteinExistence type="predicted"/>
<dbReference type="Proteomes" id="UP001183176">
    <property type="component" value="Unassembled WGS sequence"/>
</dbReference>
<accession>A0ABU2JFV3</accession>
<evidence type="ECO:0000313" key="2">
    <source>
        <dbReference type="EMBL" id="MDT0263574.1"/>
    </source>
</evidence>
<reference evidence="3" key="1">
    <citation type="submission" date="2023-07" db="EMBL/GenBank/DDBJ databases">
        <title>30 novel species of actinomycetes from the DSMZ collection.</title>
        <authorList>
            <person name="Nouioui I."/>
        </authorList>
    </citation>
    <scope>NUCLEOTIDE SEQUENCE [LARGE SCALE GENOMIC DNA]</scope>
    <source>
        <strain evidence="3">DSM 44399</strain>
    </source>
</reference>
<keyword evidence="3" id="KW-1185">Reference proteome</keyword>
<protein>
    <submittedName>
        <fullName evidence="2">RES family NAD+ phosphorylase</fullName>
    </submittedName>
</protein>
<dbReference type="Pfam" id="PF08808">
    <property type="entry name" value="RES"/>
    <property type="match status" value="1"/>
</dbReference>
<comment type="caution">
    <text evidence="2">The sequence shown here is derived from an EMBL/GenBank/DDBJ whole genome shotgun (WGS) entry which is preliminary data.</text>
</comment>
<evidence type="ECO:0000313" key="3">
    <source>
        <dbReference type="Proteomes" id="UP001183176"/>
    </source>
</evidence>
<name>A0ABU2JFV3_9ACTN</name>
<organism evidence="2 3">
    <name type="scientific">Jatrophihabitans lederbergiae</name>
    <dbReference type="NCBI Taxonomy" id="3075547"/>
    <lineage>
        <taxon>Bacteria</taxon>
        <taxon>Bacillati</taxon>
        <taxon>Actinomycetota</taxon>
        <taxon>Actinomycetes</taxon>
        <taxon>Jatrophihabitantales</taxon>
        <taxon>Jatrophihabitantaceae</taxon>
        <taxon>Jatrophihabitans</taxon>
    </lineage>
</organism>
<dbReference type="RefSeq" id="WP_311424720.1">
    <property type="nucleotide sequence ID" value="NZ_JAVREH010000044.1"/>
</dbReference>
<gene>
    <name evidence="2" type="ORF">RM423_19520</name>
</gene>
<evidence type="ECO:0000259" key="1">
    <source>
        <dbReference type="Pfam" id="PF08808"/>
    </source>
</evidence>
<dbReference type="EMBL" id="JAVREH010000044">
    <property type="protein sequence ID" value="MDT0263574.1"/>
    <property type="molecule type" value="Genomic_DNA"/>
</dbReference>
<sequence>MKLPLPPDPGELQFPSEHDRMLDTATVLWRVHRTSGEHVVPWNRLRYWGPGATMRFDPHEPPPHAQSRGVSYAALSVPTALAEVFQRTRVINTRRGAPYLTAWSPARPLTLLDLTGAWPIQAGASYAINTGRRDYCRAWASAIHSVRPDLDGLWQHSSMTGADAVTLLTHSADSFPDRPLLSLPLNHPGLRGHLLAATTEIAYRVV</sequence>